<evidence type="ECO:0000313" key="5">
    <source>
        <dbReference type="Proteomes" id="UP001590951"/>
    </source>
</evidence>
<evidence type="ECO:0000256" key="2">
    <source>
        <dbReference type="ARBA" id="ARBA00023194"/>
    </source>
</evidence>
<name>A0ABR4BCR0_9LECA</name>
<dbReference type="EMBL" id="JBHFEH010000014">
    <property type="protein sequence ID" value="KAL2054631.1"/>
    <property type="molecule type" value="Genomic_DNA"/>
</dbReference>
<evidence type="ECO:0000313" key="4">
    <source>
        <dbReference type="EMBL" id="KAL2054631.1"/>
    </source>
</evidence>
<dbReference type="SUPFAM" id="SSF51197">
    <property type="entry name" value="Clavaminate synthase-like"/>
    <property type="match status" value="1"/>
</dbReference>
<protein>
    <recommendedName>
        <fullName evidence="3">TauD/TfdA-like domain-containing protein</fullName>
    </recommendedName>
</protein>
<reference evidence="4 5" key="1">
    <citation type="submission" date="2024-09" db="EMBL/GenBank/DDBJ databases">
        <title>Rethinking Asexuality: The Enigmatic Case of Functional Sexual Genes in Lepraria (Stereocaulaceae).</title>
        <authorList>
            <person name="Doellman M."/>
            <person name="Sun Y."/>
            <person name="Barcenas-Pena A."/>
            <person name="Lumbsch H.T."/>
            <person name="Grewe F."/>
        </authorList>
    </citation>
    <scope>NUCLEOTIDE SEQUENCE [LARGE SCALE GENOMIC DNA]</scope>
    <source>
        <strain evidence="4 5">Grewe 0041</strain>
    </source>
</reference>
<feature type="domain" description="TauD/TfdA-like" evidence="3">
    <location>
        <begin position="118"/>
        <end position="381"/>
    </location>
</feature>
<dbReference type="Proteomes" id="UP001590951">
    <property type="component" value="Unassembled WGS sequence"/>
</dbReference>
<dbReference type="PANTHER" id="PTHR10696">
    <property type="entry name" value="GAMMA-BUTYROBETAINE HYDROXYLASE-RELATED"/>
    <property type="match status" value="1"/>
</dbReference>
<dbReference type="InterPro" id="IPR050411">
    <property type="entry name" value="AlphaKG_dependent_hydroxylases"/>
</dbReference>
<dbReference type="InterPro" id="IPR042098">
    <property type="entry name" value="TauD-like_sf"/>
</dbReference>
<keyword evidence="5" id="KW-1185">Reference proteome</keyword>
<evidence type="ECO:0000259" key="3">
    <source>
        <dbReference type="Pfam" id="PF02668"/>
    </source>
</evidence>
<organism evidence="4 5">
    <name type="scientific">Lepraria finkii</name>
    <dbReference type="NCBI Taxonomy" id="1340010"/>
    <lineage>
        <taxon>Eukaryota</taxon>
        <taxon>Fungi</taxon>
        <taxon>Dikarya</taxon>
        <taxon>Ascomycota</taxon>
        <taxon>Pezizomycotina</taxon>
        <taxon>Lecanoromycetes</taxon>
        <taxon>OSLEUM clade</taxon>
        <taxon>Lecanoromycetidae</taxon>
        <taxon>Lecanorales</taxon>
        <taxon>Lecanorineae</taxon>
        <taxon>Stereocaulaceae</taxon>
        <taxon>Lepraria</taxon>
    </lineage>
</organism>
<keyword evidence="1" id="KW-0560">Oxidoreductase</keyword>
<comment type="caution">
    <text evidence="4">The sequence shown here is derived from an EMBL/GenBank/DDBJ whole genome shotgun (WGS) entry which is preliminary data.</text>
</comment>
<accession>A0ABR4BCR0</accession>
<dbReference type="PANTHER" id="PTHR10696:SF56">
    <property type="entry name" value="TAUD_TFDA-LIKE DOMAIN-CONTAINING PROTEIN"/>
    <property type="match status" value="1"/>
</dbReference>
<evidence type="ECO:0000256" key="1">
    <source>
        <dbReference type="ARBA" id="ARBA00023002"/>
    </source>
</evidence>
<keyword evidence="2" id="KW-0045">Antibiotic biosynthesis</keyword>
<dbReference type="Gene3D" id="3.60.130.10">
    <property type="entry name" value="Clavaminate synthase-like"/>
    <property type="match status" value="1"/>
</dbReference>
<proteinExistence type="predicted"/>
<dbReference type="InterPro" id="IPR003819">
    <property type="entry name" value="TauD/TfdA-like"/>
</dbReference>
<dbReference type="Pfam" id="PF02668">
    <property type="entry name" value="TauD"/>
    <property type="match status" value="1"/>
</dbReference>
<sequence>MRMSTKSLLFLLPSKTSSYRTLTMAPGLTATQPHQGPSSNEHALRLVFPDGIKTSGQHPPLYEQLRSYDDFPEEITGATVWDAEDYKRNPERWTHWLTENEIEELSEAADEFRAATIPLTGISKENFKLPRLASFLESIRNELINGKGFILFKGFPVEQWGNHKSAVAYMGLGTYLGYFVSQNGKGHVLGHVKDLGEDAKKIDKVRIYRTNARQYFHADDSDLVGLLCIARALEGGESDIVSSHHVYNVLRRERPGILKTLIQPIWHFDRKGEVGKGEDPYIRTSVFYLEPGGEGRVYCKWDPYFIRSLERFSSAGLIPPLSPAQLEAADVLESTCQRLSLHMVLEVGDIQFLSNAHVLHARTEYKDHAPPAPRRHLMRLWLATPEGEGGWRLPFHDSEEKKRGGIQVDDVGPVAHLDAE</sequence>
<gene>
    <name evidence="4" type="ORF">ABVK25_004934</name>
</gene>